<feature type="transmembrane region" description="Helical" evidence="1">
    <location>
        <begin position="170"/>
        <end position="191"/>
    </location>
</feature>
<evidence type="ECO:0000313" key="4">
    <source>
        <dbReference type="Proteomes" id="UP000007015"/>
    </source>
</evidence>
<dbReference type="Pfam" id="PF25072">
    <property type="entry name" value="DUF7796"/>
    <property type="match status" value="1"/>
</dbReference>
<dbReference type="Gramene" id="BGIOSGA028531-TA">
    <property type="protein sequence ID" value="BGIOSGA028531-PA"/>
    <property type="gene ID" value="BGIOSGA028531"/>
</dbReference>
<keyword evidence="1" id="KW-0472">Membrane</keyword>
<gene>
    <name evidence="3" type="ORF">OsI_28959</name>
</gene>
<proteinExistence type="predicted"/>
<keyword evidence="4" id="KW-1185">Reference proteome</keyword>
<accession>B8BA21</accession>
<dbReference type="AlphaFoldDB" id="B8BA21"/>
<keyword evidence="1" id="KW-1133">Transmembrane helix</keyword>
<reference evidence="3 4" key="1">
    <citation type="journal article" date="2005" name="PLoS Biol.">
        <title>The genomes of Oryza sativa: a history of duplications.</title>
        <authorList>
            <person name="Yu J."/>
            <person name="Wang J."/>
            <person name="Lin W."/>
            <person name="Li S."/>
            <person name="Li H."/>
            <person name="Zhou J."/>
            <person name="Ni P."/>
            <person name="Dong W."/>
            <person name="Hu S."/>
            <person name="Zeng C."/>
            <person name="Zhang J."/>
            <person name="Zhang Y."/>
            <person name="Li R."/>
            <person name="Xu Z."/>
            <person name="Li S."/>
            <person name="Li X."/>
            <person name="Zheng H."/>
            <person name="Cong L."/>
            <person name="Lin L."/>
            <person name="Yin J."/>
            <person name="Geng J."/>
            <person name="Li G."/>
            <person name="Shi J."/>
            <person name="Liu J."/>
            <person name="Lv H."/>
            <person name="Li J."/>
            <person name="Wang J."/>
            <person name="Deng Y."/>
            <person name="Ran L."/>
            <person name="Shi X."/>
            <person name="Wang X."/>
            <person name="Wu Q."/>
            <person name="Li C."/>
            <person name="Ren X."/>
            <person name="Wang J."/>
            <person name="Wang X."/>
            <person name="Li D."/>
            <person name="Liu D."/>
            <person name="Zhang X."/>
            <person name="Ji Z."/>
            <person name="Zhao W."/>
            <person name="Sun Y."/>
            <person name="Zhang Z."/>
            <person name="Bao J."/>
            <person name="Han Y."/>
            <person name="Dong L."/>
            <person name="Ji J."/>
            <person name="Chen P."/>
            <person name="Wu S."/>
            <person name="Liu J."/>
            <person name="Xiao Y."/>
            <person name="Bu D."/>
            <person name="Tan J."/>
            <person name="Yang L."/>
            <person name="Ye C."/>
            <person name="Zhang J."/>
            <person name="Xu J."/>
            <person name="Zhou Y."/>
            <person name="Yu Y."/>
            <person name="Zhang B."/>
            <person name="Zhuang S."/>
            <person name="Wei H."/>
            <person name="Liu B."/>
            <person name="Lei M."/>
            <person name="Yu H."/>
            <person name="Li Y."/>
            <person name="Xu H."/>
            <person name="Wei S."/>
            <person name="He X."/>
            <person name="Fang L."/>
            <person name="Zhang Z."/>
            <person name="Zhang Y."/>
            <person name="Huang X."/>
            <person name="Su Z."/>
            <person name="Tong W."/>
            <person name="Li J."/>
            <person name="Tong Z."/>
            <person name="Li S."/>
            <person name="Ye J."/>
            <person name="Wang L."/>
            <person name="Fang L."/>
            <person name="Lei T."/>
            <person name="Chen C."/>
            <person name="Chen H."/>
            <person name="Xu Z."/>
            <person name="Li H."/>
            <person name="Huang H."/>
            <person name="Zhang F."/>
            <person name="Xu H."/>
            <person name="Li N."/>
            <person name="Zhao C."/>
            <person name="Li S."/>
            <person name="Dong L."/>
            <person name="Huang Y."/>
            <person name="Li L."/>
            <person name="Xi Y."/>
            <person name="Qi Q."/>
            <person name="Li W."/>
            <person name="Zhang B."/>
            <person name="Hu W."/>
            <person name="Zhang Y."/>
            <person name="Tian X."/>
            <person name="Jiao Y."/>
            <person name="Liang X."/>
            <person name="Jin J."/>
            <person name="Gao L."/>
            <person name="Zheng W."/>
            <person name="Hao B."/>
            <person name="Liu S."/>
            <person name="Wang W."/>
            <person name="Yuan L."/>
            <person name="Cao M."/>
            <person name="McDermott J."/>
            <person name="Samudrala R."/>
            <person name="Wang J."/>
            <person name="Wong G.K."/>
            <person name="Yang H."/>
        </authorList>
    </citation>
    <scope>NUCLEOTIDE SEQUENCE [LARGE SCALE GENOMIC DNA]</scope>
    <source>
        <strain evidence="4">cv. 93-11</strain>
    </source>
</reference>
<dbReference type="PANTHER" id="PTHR34591">
    <property type="entry name" value="OS03G0653100 PROTEIN-RELATED"/>
    <property type="match status" value="1"/>
</dbReference>
<dbReference type="PANTHER" id="PTHR34591:SF32">
    <property type="entry name" value="OS03G0653100 PROTEIN"/>
    <property type="match status" value="1"/>
</dbReference>
<dbReference type="STRING" id="39946.B8BA21"/>
<name>B8BA21_ORYSI</name>
<evidence type="ECO:0000313" key="3">
    <source>
        <dbReference type="EMBL" id="EEC83460.1"/>
    </source>
</evidence>
<keyword evidence="1" id="KW-0812">Transmembrane</keyword>
<protein>
    <recommendedName>
        <fullName evidence="2">DUF7796 domain-containing protein</fullName>
    </recommendedName>
</protein>
<evidence type="ECO:0000256" key="1">
    <source>
        <dbReference type="SAM" id="Phobius"/>
    </source>
</evidence>
<organism evidence="3 4">
    <name type="scientific">Oryza sativa subsp. indica</name>
    <name type="common">Rice</name>
    <dbReference type="NCBI Taxonomy" id="39946"/>
    <lineage>
        <taxon>Eukaryota</taxon>
        <taxon>Viridiplantae</taxon>
        <taxon>Streptophyta</taxon>
        <taxon>Embryophyta</taxon>
        <taxon>Tracheophyta</taxon>
        <taxon>Spermatophyta</taxon>
        <taxon>Magnoliopsida</taxon>
        <taxon>Liliopsida</taxon>
        <taxon>Poales</taxon>
        <taxon>Poaceae</taxon>
        <taxon>BOP clade</taxon>
        <taxon>Oryzoideae</taxon>
        <taxon>Oryzeae</taxon>
        <taxon>Oryzinae</taxon>
        <taxon>Oryza</taxon>
        <taxon>Oryza sativa</taxon>
    </lineage>
</organism>
<evidence type="ECO:0000259" key="2">
    <source>
        <dbReference type="Pfam" id="PF25072"/>
    </source>
</evidence>
<dbReference type="Proteomes" id="UP000007015">
    <property type="component" value="Chromosome 8"/>
</dbReference>
<dbReference type="EMBL" id="CM000133">
    <property type="protein sequence ID" value="EEC83460.1"/>
    <property type="molecule type" value="Genomic_DNA"/>
</dbReference>
<dbReference type="HOGENOM" id="CLU_1028144_0_0_1"/>
<feature type="domain" description="DUF7796" evidence="2">
    <location>
        <begin position="216"/>
        <end position="271"/>
    </location>
</feature>
<dbReference type="InterPro" id="IPR056698">
    <property type="entry name" value="DUF7796"/>
</dbReference>
<sequence length="271" mass="30506">MLDFLPPEEQSPDIGDHCNGLLLLFSLLVINPATRRWARLPPLPRTFAKLESGFFDKEFIVFDTTVSPHYEVFNIQFVDVGWYNVKTMDPVLKKSEWPPSPLVLRVFSSATGRWEERSFSREGDAAGTVASAQRLCRPEQCEVEDDSQLYELELQLYLWLVVHKGDHHGLTITFLLAAAFFFLILLSSSLVKINEKLPKLDHRKLAAAAGGTNVVEGRIAVCLVGAAQRFELTGPSIAWNVLAPQYPHADLFLHNPLDRDSYKFGLLKDAP</sequence>